<dbReference type="Ensembl" id="ENSMFAT00000100484.1">
    <property type="protein sequence ID" value="ENSMFAP00000046639.1"/>
    <property type="gene ID" value="ENSMFAG00000050706.1"/>
</dbReference>
<dbReference type="GeneTree" id="ENSGT01130000279340"/>
<evidence type="ECO:0000313" key="2">
    <source>
        <dbReference type="Proteomes" id="UP000233100"/>
    </source>
</evidence>
<keyword evidence="2" id="KW-1185">Reference proteome</keyword>
<dbReference type="Proteomes" id="UP000233100">
    <property type="component" value="Chromosome 5"/>
</dbReference>
<name>A0A7N9C9P3_MACFA</name>
<sequence>NYSQCKTLCHIHKTGSRVHVHNMQVCYMGIHVPCWFAAPINSSFTLVSSFSPV</sequence>
<reference evidence="1" key="3">
    <citation type="submission" date="2025-09" db="UniProtKB">
        <authorList>
            <consortium name="Ensembl"/>
        </authorList>
    </citation>
    <scope>IDENTIFICATION</scope>
</reference>
<dbReference type="AlphaFoldDB" id="A0A7N9C9P3"/>
<accession>A0A7N9C9P3</accession>
<evidence type="ECO:0000313" key="1">
    <source>
        <dbReference type="Ensembl" id="ENSMFAP00000046639.1"/>
    </source>
</evidence>
<reference evidence="1" key="2">
    <citation type="submission" date="2025-08" db="UniProtKB">
        <authorList>
            <consortium name="Ensembl"/>
        </authorList>
    </citation>
    <scope>IDENTIFICATION</scope>
</reference>
<organism evidence="1 2">
    <name type="scientific">Macaca fascicularis</name>
    <name type="common">Crab-eating macaque</name>
    <name type="synonym">Cynomolgus monkey</name>
    <dbReference type="NCBI Taxonomy" id="9541"/>
    <lineage>
        <taxon>Eukaryota</taxon>
        <taxon>Metazoa</taxon>
        <taxon>Chordata</taxon>
        <taxon>Craniata</taxon>
        <taxon>Vertebrata</taxon>
        <taxon>Euteleostomi</taxon>
        <taxon>Mammalia</taxon>
        <taxon>Eutheria</taxon>
        <taxon>Euarchontoglires</taxon>
        <taxon>Primates</taxon>
        <taxon>Haplorrhini</taxon>
        <taxon>Catarrhini</taxon>
        <taxon>Cercopithecidae</taxon>
        <taxon>Cercopithecinae</taxon>
        <taxon>Macaca</taxon>
    </lineage>
</organism>
<proteinExistence type="predicted"/>
<reference evidence="1 2" key="1">
    <citation type="submission" date="2013-03" db="EMBL/GenBank/DDBJ databases">
        <authorList>
            <person name="Warren W."/>
            <person name="Wilson R.K."/>
        </authorList>
    </citation>
    <scope>NUCLEOTIDE SEQUENCE</scope>
</reference>
<protein>
    <submittedName>
        <fullName evidence="1">Uncharacterized protein</fullName>
    </submittedName>
</protein>